<protein>
    <recommendedName>
        <fullName evidence="3">Transposase IS66 family protein</fullName>
    </recommendedName>
</protein>
<evidence type="ECO:0000313" key="1">
    <source>
        <dbReference type="EMBL" id="SDE51637.1"/>
    </source>
</evidence>
<organism evidence="1 2">
    <name type="scientific">Rhodospira trueperi</name>
    <dbReference type="NCBI Taxonomy" id="69960"/>
    <lineage>
        <taxon>Bacteria</taxon>
        <taxon>Pseudomonadati</taxon>
        <taxon>Pseudomonadota</taxon>
        <taxon>Alphaproteobacteria</taxon>
        <taxon>Rhodospirillales</taxon>
        <taxon>Rhodospirillaceae</taxon>
        <taxon>Rhodospira</taxon>
    </lineage>
</organism>
<gene>
    <name evidence="1" type="ORF">SAMN05421720_107214</name>
</gene>
<dbReference type="EMBL" id="FNAP01000007">
    <property type="protein sequence ID" value="SDE51637.1"/>
    <property type="molecule type" value="Genomic_DNA"/>
</dbReference>
<name>A0A1G7DJA5_9PROT</name>
<sequence>MPHPTNENDLLRVLDRPEILLHTNGSDNDIRCQVIRRKVSATTHSDDGRDCRDAFLGLNKACRKHGIPFWDYLGTRLGAPVANPVPNLTDLVTARCHA</sequence>
<dbReference type="RefSeq" id="WP_092786261.1">
    <property type="nucleotide sequence ID" value="NZ_FNAP01000007.1"/>
</dbReference>
<evidence type="ECO:0008006" key="3">
    <source>
        <dbReference type="Google" id="ProtNLM"/>
    </source>
</evidence>
<proteinExistence type="predicted"/>
<dbReference type="OrthoDB" id="7242801at2"/>
<dbReference type="AlphaFoldDB" id="A0A1G7DJA5"/>
<evidence type="ECO:0000313" key="2">
    <source>
        <dbReference type="Proteomes" id="UP000199412"/>
    </source>
</evidence>
<dbReference type="Proteomes" id="UP000199412">
    <property type="component" value="Unassembled WGS sequence"/>
</dbReference>
<reference evidence="1 2" key="1">
    <citation type="submission" date="2016-10" db="EMBL/GenBank/DDBJ databases">
        <authorList>
            <person name="de Groot N.N."/>
        </authorList>
    </citation>
    <scope>NUCLEOTIDE SEQUENCE [LARGE SCALE GENOMIC DNA]</scope>
    <source>
        <strain evidence="1 2">ATCC 700224</strain>
    </source>
</reference>
<dbReference type="STRING" id="69960.SAMN05421720_107214"/>
<keyword evidence="2" id="KW-1185">Reference proteome</keyword>
<accession>A0A1G7DJA5</accession>